<evidence type="ECO:0000259" key="9">
    <source>
        <dbReference type="Pfam" id="PF23409"/>
    </source>
</evidence>
<dbReference type="Gene3D" id="2.130.10.10">
    <property type="entry name" value="YVTN repeat-like/Quinoprotein amine dehydrogenase"/>
    <property type="match status" value="2"/>
</dbReference>
<dbReference type="SMART" id="SM00320">
    <property type="entry name" value="WD40"/>
    <property type="match status" value="9"/>
</dbReference>
<evidence type="ECO:0000313" key="11">
    <source>
        <dbReference type="EMBL" id="TKR86645.1"/>
    </source>
</evidence>
<dbReference type="PROSITE" id="PS50294">
    <property type="entry name" value="WD_REPEATS_REGION"/>
    <property type="match status" value="2"/>
</dbReference>
<dbReference type="InterPro" id="IPR055442">
    <property type="entry name" value="Beta-prop_EML-like_2nd"/>
</dbReference>
<dbReference type="Pfam" id="PF03451">
    <property type="entry name" value="HELP"/>
    <property type="match status" value="1"/>
</dbReference>
<dbReference type="AlphaFoldDB" id="A0A4V6A4E2"/>
<sequence>MKDPQFNEDERELRVFVGNSRGISIPAPSDVVEVNPLREIAEPDYRLKLEWVHGYHGKRSRNNLHILNTGEVCYFVGSIVVLENVAEKKQRHYTEHTCDITSIAVHSNGFLVASGQSSRHLQGRNILSPHRKPISSERELDAALESEQTQAHIRIWDYATLKTKMTIGVYDNSFERSIVSLSFSGHQLVAVDEKHFLSFWDISSGNPKRTTMKKVANESVFSAQFHSSLTNILVSHGKSHFNFITTNANGLNVNEVKFEGRDKPKCILSVAFTDQGAIVAGDSSGGISLWDPKTFKMVSRAPDVHPGGVFALLTLRNGHILSGGKDQRLSEWTAQDLVRIHGPLVVADDCGTIRTLAQGPDGMIYVGTMTNSILVGDMRSAQFRCIVRTHHEPVCGLAVHSNGSSFTTCSNDGNIFMWDVASMSLIREAMFLGGAHCISICPANDAIVAVGGISGGTWRVVDSVENSIIFASNESESQESVVSAIRFSPDSKFLVIATSDKRLIFLSVSSNLKRYAKIHDCQGISSPVFAVDWSSDSKIVRINTRNNELAFYCASSGKLLDEPDRVRDAEWASTTCPLRYETACIVQTEPGVIAASGSQNGVLNAITVDSGAVRLYSNPTTSINARYVEAFGHSANASNVAFVQSGSRLITVGSEDAAVFQWRIEGNRI</sequence>
<protein>
    <recommendedName>
        <fullName evidence="13">HELP domain-containing protein</fullName>
    </recommendedName>
</protein>
<gene>
    <name evidence="11" type="ORF">L596_011194</name>
</gene>
<dbReference type="InterPro" id="IPR055439">
    <property type="entry name" value="Beta-prop_EML_1st"/>
</dbReference>
<keyword evidence="12" id="KW-1185">Reference proteome</keyword>
<dbReference type="InterPro" id="IPR005108">
    <property type="entry name" value="HELP"/>
</dbReference>
<dbReference type="Pfam" id="PF23409">
    <property type="entry name" value="Beta-prop_EML"/>
    <property type="match status" value="1"/>
</dbReference>
<keyword evidence="7" id="KW-0206">Cytoskeleton</keyword>
<dbReference type="SUPFAM" id="SSF50998">
    <property type="entry name" value="Quinoprotein alcohol dehydrogenase-like"/>
    <property type="match status" value="1"/>
</dbReference>
<keyword evidence="6" id="KW-0677">Repeat</keyword>
<dbReference type="PROSITE" id="PS50082">
    <property type="entry name" value="WD_REPEATS_2"/>
    <property type="match status" value="2"/>
</dbReference>
<keyword evidence="4 8" id="KW-0853">WD repeat</keyword>
<feature type="repeat" description="WD" evidence="8">
    <location>
        <begin position="387"/>
        <end position="428"/>
    </location>
</feature>
<keyword evidence="5" id="KW-0493">Microtubule</keyword>
<dbReference type="EMBL" id="AZBU02000003">
    <property type="protein sequence ID" value="TKR86645.1"/>
    <property type="molecule type" value="Genomic_DNA"/>
</dbReference>
<dbReference type="Proteomes" id="UP000298663">
    <property type="component" value="Unassembled WGS sequence"/>
</dbReference>
<dbReference type="OrthoDB" id="47802at2759"/>
<feature type="domain" description="EML-like second beta-propeller" evidence="10">
    <location>
        <begin position="395"/>
        <end position="664"/>
    </location>
</feature>
<evidence type="ECO:0000256" key="7">
    <source>
        <dbReference type="ARBA" id="ARBA00023212"/>
    </source>
</evidence>
<dbReference type="GO" id="GO:0000226">
    <property type="term" value="P:microtubule cytoskeleton organization"/>
    <property type="evidence" value="ECO:0007669"/>
    <property type="project" value="TreeGrafter"/>
</dbReference>
<evidence type="ECO:0000256" key="6">
    <source>
        <dbReference type="ARBA" id="ARBA00022737"/>
    </source>
</evidence>
<comment type="caution">
    <text evidence="11">The sequence shown here is derived from an EMBL/GenBank/DDBJ whole genome shotgun (WGS) entry which is preliminary data.</text>
</comment>
<name>A0A4V6A4E2_STECR</name>
<dbReference type="InterPro" id="IPR050630">
    <property type="entry name" value="WD_repeat_EMAP"/>
</dbReference>
<evidence type="ECO:0000256" key="4">
    <source>
        <dbReference type="ARBA" id="ARBA00022574"/>
    </source>
</evidence>
<dbReference type="InterPro" id="IPR011047">
    <property type="entry name" value="Quinoprotein_ADH-like_sf"/>
</dbReference>
<dbReference type="PANTHER" id="PTHR13720:SF50">
    <property type="entry name" value="ECHINODERM MICROTUBULE-ASSOCIATED PROTEIN-LIKE 2"/>
    <property type="match status" value="1"/>
</dbReference>
<evidence type="ECO:0000256" key="1">
    <source>
        <dbReference type="ARBA" id="ARBA00004245"/>
    </source>
</evidence>
<feature type="repeat" description="WD" evidence="8">
    <location>
        <begin position="630"/>
        <end position="669"/>
    </location>
</feature>
<reference evidence="11 12" key="1">
    <citation type="journal article" date="2015" name="Genome Biol.">
        <title>Comparative genomics of Steinernema reveals deeply conserved gene regulatory networks.</title>
        <authorList>
            <person name="Dillman A.R."/>
            <person name="Macchietto M."/>
            <person name="Porter C.F."/>
            <person name="Rogers A."/>
            <person name="Williams B."/>
            <person name="Antoshechkin I."/>
            <person name="Lee M.M."/>
            <person name="Goodwin Z."/>
            <person name="Lu X."/>
            <person name="Lewis E.E."/>
            <person name="Goodrich-Blair H."/>
            <person name="Stock S.P."/>
            <person name="Adams B.J."/>
            <person name="Sternberg P.W."/>
            <person name="Mortazavi A."/>
        </authorList>
    </citation>
    <scope>NUCLEOTIDE SEQUENCE [LARGE SCALE GENOMIC DNA]</scope>
    <source>
        <strain evidence="11 12">ALL</strain>
    </source>
</reference>
<reference evidence="11 12" key="2">
    <citation type="journal article" date="2019" name="G3 (Bethesda)">
        <title>Hybrid Assembly of the Genome of the Entomopathogenic Nematode Steinernema carpocapsae Identifies the X-Chromosome.</title>
        <authorList>
            <person name="Serra L."/>
            <person name="Macchietto M."/>
            <person name="Macias-Munoz A."/>
            <person name="McGill C.J."/>
            <person name="Rodriguez I.M."/>
            <person name="Rodriguez B."/>
            <person name="Murad R."/>
            <person name="Mortazavi A."/>
        </authorList>
    </citation>
    <scope>NUCLEOTIDE SEQUENCE [LARGE SCALE GENOMIC DNA]</scope>
    <source>
        <strain evidence="11 12">ALL</strain>
    </source>
</reference>
<dbReference type="InterPro" id="IPR015943">
    <property type="entry name" value="WD40/YVTN_repeat-like_dom_sf"/>
</dbReference>
<evidence type="ECO:0000313" key="12">
    <source>
        <dbReference type="Proteomes" id="UP000298663"/>
    </source>
</evidence>
<organism evidence="11 12">
    <name type="scientific">Steinernema carpocapsae</name>
    <name type="common">Entomopathogenic nematode</name>
    <dbReference type="NCBI Taxonomy" id="34508"/>
    <lineage>
        <taxon>Eukaryota</taxon>
        <taxon>Metazoa</taxon>
        <taxon>Ecdysozoa</taxon>
        <taxon>Nematoda</taxon>
        <taxon>Chromadorea</taxon>
        <taxon>Rhabditida</taxon>
        <taxon>Tylenchina</taxon>
        <taxon>Panagrolaimomorpha</taxon>
        <taxon>Strongyloidoidea</taxon>
        <taxon>Steinernematidae</taxon>
        <taxon>Steinernema</taxon>
    </lineage>
</organism>
<evidence type="ECO:0000256" key="3">
    <source>
        <dbReference type="ARBA" id="ARBA00022490"/>
    </source>
</evidence>
<dbReference type="GO" id="GO:0005874">
    <property type="term" value="C:microtubule"/>
    <property type="evidence" value="ECO:0007669"/>
    <property type="project" value="UniProtKB-KW"/>
</dbReference>
<proteinExistence type="inferred from homology"/>
<feature type="domain" description="EML-like first beta-propeller" evidence="9">
    <location>
        <begin position="89"/>
        <end position="376"/>
    </location>
</feature>
<dbReference type="PANTHER" id="PTHR13720">
    <property type="entry name" value="WD-40 REPEAT PROTEIN"/>
    <property type="match status" value="1"/>
</dbReference>
<evidence type="ECO:0000259" key="10">
    <source>
        <dbReference type="Pfam" id="PF23414"/>
    </source>
</evidence>
<evidence type="ECO:0000256" key="8">
    <source>
        <dbReference type="PROSITE-ProRule" id="PRU00221"/>
    </source>
</evidence>
<evidence type="ECO:0008006" key="13">
    <source>
        <dbReference type="Google" id="ProtNLM"/>
    </source>
</evidence>
<keyword evidence="3" id="KW-0963">Cytoplasm</keyword>
<comment type="subcellular location">
    <subcellularLocation>
        <location evidence="1">Cytoplasm</location>
        <location evidence="1">Cytoskeleton</location>
    </subcellularLocation>
</comment>
<dbReference type="SUPFAM" id="SSF75011">
    <property type="entry name" value="3-carboxy-cis,cis-mucoante lactonizing enzyme"/>
    <property type="match status" value="1"/>
</dbReference>
<accession>A0A4V6A4E2</accession>
<dbReference type="GO" id="GO:0072686">
    <property type="term" value="C:mitotic spindle"/>
    <property type="evidence" value="ECO:0007669"/>
    <property type="project" value="TreeGrafter"/>
</dbReference>
<dbReference type="InterPro" id="IPR001680">
    <property type="entry name" value="WD40_rpt"/>
</dbReference>
<evidence type="ECO:0000256" key="5">
    <source>
        <dbReference type="ARBA" id="ARBA00022701"/>
    </source>
</evidence>
<comment type="similarity">
    <text evidence="2">Belongs to the WD repeat EMAP family.</text>
</comment>
<evidence type="ECO:0000256" key="2">
    <source>
        <dbReference type="ARBA" id="ARBA00006489"/>
    </source>
</evidence>
<dbReference type="Pfam" id="PF23414">
    <property type="entry name" value="Beta-prop_EML_2"/>
    <property type="match status" value="1"/>
</dbReference>
<dbReference type="GO" id="GO:0008017">
    <property type="term" value="F:microtubule binding"/>
    <property type="evidence" value="ECO:0007669"/>
    <property type="project" value="TreeGrafter"/>
</dbReference>